<proteinExistence type="predicted"/>
<dbReference type="AlphaFoldDB" id="A0A250FUT7"/>
<name>A0A250FUT7_9FLAO</name>
<dbReference type="RefSeq" id="WP_095910960.1">
    <property type="nucleotide sequence ID" value="NZ_CP022386.1"/>
</dbReference>
<organism evidence="1 2">
    <name type="scientific">Capnocytophaga gingivalis</name>
    <dbReference type="NCBI Taxonomy" id="1017"/>
    <lineage>
        <taxon>Bacteria</taxon>
        <taxon>Pseudomonadati</taxon>
        <taxon>Bacteroidota</taxon>
        <taxon>Flavobacteriia</taxon>
        <taxon>Flavobacteriales</taxon>
        <taxon>Flavobacteriaceae</taxon>
        <taxon>Capnocytophaga</taxon>
    </lineage>
</organism>
<reference evidence="2" key="1">
    <citation type="submission" date="2017-06" db="EMBL/GenBank/DDBJ databases">
        <title>Capnocytophaga spp. assemblies.</title>
        <authorList>
            <person name="Gulvik C.A."/>
        </authorList>
    </citation>
    <scope>NUCLEOTIDE SEQUENCE [LARGE SCALE GENOMIC DNA]</scope>
    <source>
        <strain evidence="2">H1496</strain>
    </source>
</reference>
<accession>A0A250FUT7</accession>
<protein>
    <submittedName>
        <fullName evidence="1">Uncharacterized protein</fullName>
    </submittedName>
</protein>
<dbReference type="KEGG" id="cgh:CGC50_11805"/>
<dbReference type="GeneID" id="84809227"/>
<dbReference type="Proteomes" id="UP000217250">
    <property type="component" value="Chromosome"/>
</dbReference>
<evidence type="ECO:0000313" key="1">
    <source>
        <dbReference type="EMBL" id="ATA87756.1"/>
    </source>
</evidence>
<gene>
    <name evidence="1" type="ORF">CGC50_11805</name>
</gene>
<dbReference type="EMBL" id="CP022386">
    <property type="protein sequence ID" value="ATA87756.1"/>
    <property type="molecule type" value="Genomic_DNA"/>
</dbReference>
<dbReference type="OrthoDB" id="1152345at2"/>
<evidence type="ECO:0000313" key="2">
    <source>
        <dbReference type="Proteomes" id="UP000217250"/>
    </source>
</evidence>
<sequence>MNKTTKTLGLIVFTFFISQNLYSQFLKKIDSKDIEVIKKSIPSKETGSRGYSTIEYNYIRVHKVTKKPLRGRYKVIIDKDEFYIAYFKKGNLVIKDKVNIVKYYYKGILWKFYFYFKDNYILLSKSNIDNDDIIRIQTFKNGDFDEKNAVNMYVSKNGVTEFLKTIMPTIKEKDIKAFLKDF</sequence>